<protein>
    <submittedName>
        <fullName evidence="2">Uncharacterized protein</fullName>
    </submittedName>
</protein>
<dbReference type="Proteomes" id="UP001497516">
    <property type="component" value="Chromosome 7"/>
</dbReference>
<accession>A0AAV2FXV2</accession>
<reference evidence="2 3" key="1">
    <citation type="submission" date="2024-04" db="EMBL/GenBank/DDBJ databases">
        <authorList>
            <person name="Fracassetti M."/>
        </authorList>
    </citation>
    <scope>NUCLEOTIDE SEQUENCE [LARGE SCALE GENOMIC DNA]</scope>
</reference>
<sequence length="99" mass="11385">MHSIYPNPSSISFLLSYPKDCGHFKSVDDGRLGGAQETRRYFQLPRWLVNWGACRRRHGRRRLLRSADELSSMDEAMQREPKSSGGSGLRGGLRFERDE</sequence>
<proteinExistence type="predicted"/>
<feature type="region of interest" description="Disordered" evidence="1">
    <location>
        <begin position="67"/>
        <end position="99"/>
    </location>
</feature>
<evidence type="ECO:0000313" key="2">
    <source>
        <dbReference type="EMBL" id="CAL1402872.1"/>
    </source>
</evidence>
<dbReference type="AlphaFoldDB" id="A0AAV2FXV2"/>
<organism evidence="2 3">
    <name type="scientific">Linum trigynum</name>
    <dbReference type="NCBI Taxonomy" id="586398"/>
    <lineage>
        <taxon>Eukaryota</taxon>
        <taxon>Viridiplantae</taxon>
        <taxon>Streptophyta</taxon>
        <taxon>Embryophyta</taxon>
        <taxon>Tracheophyta</taxon>
        <taxon>Spermatophyta</taxon>
        <taxon>Magnoliopsida</taxon>
        <taxon>eudicotyledons</taxon>
        <taxon>Gunneridae</taxon>
        <taxon>Pentapetalae</taxon>
        <taxon>rosids</taxon>
        <taxon>fabids</taxon>
        <taxon>Malpighiales</taxon>
        <taxon>Linaceae</taxon>
        <taxon>Linum</taxon>
    </lineage>
</organism>
<evidence type="ECO:0000256" key="1">
    <source>
        <dbReference type="SAM" id="MobiDB-lite"/>
    </source>
</evidence>
<dbReference type="EMBL" id="OZ034820">
    <property type="protein sequence ID" value="CAL1402872.1"/>
    <property type="molecule type" value="Genomic_DNA"/>
</dbReference>
<keyword evidence="3" id="KW-1185">Reference proteome</keyword>
<name>A0AAV2FXV2_9ROSI</name>
<gene>
    <name evidence="2" type="ORF">LTRI10_LOCUS42842</name>
</gene>
<evidence type="ECO:0000313" key="3">
    <source>
        <dbReference type="Proteomes" id="UP001497516"/>
    </source>
</evidence>